<dbReference type="EMBL" id="JBBWRZ010000008">
    <property type="protein sequence ID" value="KAK8230879.1"/>
    <property type="molecule type" value="Genomic_DNA"/>
</dbReference>
<comment type="caution">
    <text evidence="2">The sequence shown here is derived from an EMBL/GenBank/DDBJ whole genome shotgun (WGS) entry which is preliminary data.</text>
</comment>
<evidence type="ECO:0000259" key="1">
    <source>
        <dbReference type="PROSITE" id="PS50097"/>
    </source>
</evidence>
<dbReference type="SMART" id="SM00225">
    <property type="entry name" value="BTB"/>
    <property type="match status" value="1"/>
</dbReference>
<reference evidence="2 3" key="1">
    <citation type="submission" date="2024-04" db="EMBL/GenBank/DDBJ databases">
        <title>Phyllosticta paracitricarpa is synonymous to the EU quarantine fungus P. citricarpa based on phylogenomic analyses.</title>
        <authorList>
            <consortium name="Lawrence Berkeley National Laboratory"/>
            <person name="Van Ingen-Buijs V.A."/>
            <person name="Van Westerhoven A.C."/>
            <person name="Haridas S."/>
            <person name="Skiadas P."/>
            <person name="Martin F."/>
            <person name="Groenewald J.Z."/>
            <person name="Crous P.W."/>
            <person name="Seidl M.F."/>
        </authorList>
    </citation>
    <scope>NUCLEOTIDE SEQUENCE [LARGE SCALE GENOMIC DNA]</scope>
    <source>
        <strain evidence="2 3">CBS 123374</strain>
    </source>
</reference>
<dbReference type="Proteomes" id="UP001492380">
    <property type="component" value="Unassembled WGS sequence"/>
</dbReference>
<evidence type="ECO:0000313" key="2">
    <source>
        <dbReference type="EMBL" id="KAK8230879.1"/>
    </source>
</evidence>
<dbReference type="PROSITE" id="PS50097">
    <property type="entry name" value="BTB"/>
    <property type="match status" value="1"/>
</dbReference>
<accession>A0ABR1YJ00</accession>
<name>A0ABR1YJ00_9PEZI</name>
<dbReference type="Pfam" id="PF00651">
    <property type="entry name" value="BTB"/>
    <property type="match status" value="1"/>
</dbReference>
<evidence type="ECO:0000313" key="3">
    <source>
        <dbReference type="Proteomes" id="UP001492380"/>
    </source>
</evidence>
<keyword evidence="3" id="KW-1185">Reference proteome</keyword>
<feature type="domain" description="BTB" evidence="1">
    <location>
        <begin position="16"/>
        <end position="85"/>
    </location>
</feature>
<organism evidence="2 3">
    <name type="scientific">Phyllosticta capitalensis</name>
    <dbReference type="NCBI Taxonomy" id="121624"/>
    <lineage>
        <taxon>Eukaryota</taxon>
        <taxon>Fungi</taxon>
        <taxon>Dikarya</taxon>
        <taxon>Ascomycota</taxon>
        <taxon>Pezizomycotina</taxon>
        <taxon>Dothideomycetes</taxon>
        <taxon>Dothideomycetes incertae sedis</taxon>
        <taxon>Botryosphaeriales</taxon>
        <taxon>Phyllostictaceae</taxon>
        <taxon>Phyllosticta</taxon>
    </lineage>
</organism>
<dbReference type="InterPro" id="IPR011333">
    <property type="entry name" value="SKP1/BTB/POZ_sf"/>
</dbReference>
<sequence length="233" mass="26472">MDVTFLLEQLKTGDHADVVIVTGTQTFRAHAVILVWKSTYFRKMLSPNNEFREYNEGVIILHEESPVVFGKVLDYIYSGEYPQRTQDGSLAHHALMYRAGDYFGLDQLKDLAKSKFFAELKSEDVQELVCVVETMYSTTSEAYYELKDMFVEVAADHLDVLLKSPDFKKAVEKFGAFSSDLHLAQANIIASLKARFGGRSFYCRKCVKDVPILDKNPVKCRVCHRAPLISPPE</sequence>
<gene>
    <name evidence="2" type="ORF">HDK90DRAFT_492029</name>
</gene>
<dbReference type="SUPFAM" id="SSF54695">
    <property type="entry name" value="POZ domain"/>
    <property type="match status" value="1"/>
</dbReference>
<dbReference type="CDD" id="cd18186">
    <property type="entry name" value="BTB_POZ_ZBTB_KLHL-like"/>
    <property type="match status" value="1"/>
</dbReference>
<protein>
    <submittedName>
        <fullName evidence="2">BTB/POZ protein</fullName>
    </submittedName>
</protein>
<dbReference type="InterPro" id="IPR000210">
    <property type="entry name" value="BTB/POZ_dom"/>
</dbReference>
<dbReference type="PANTHER" id="PTHR47843:SF5">
    <property type="entry name" value="BTB_POZ DOMAIN PROTEIN"/>
    <property type="match status" value="1"/>
</dbReference>
<dbReference type="PANTHER" id="PTHR47843">
    <property type="entry name" value="BTB DOMAIN-CONTAINING PROTEIN-RELATED"/>
    <property type="match status" value="1"/>
</dbReference>
<proteinExistence type="predicted"/>
<dbReference type="Gene3D" id="3.30.710.10">
    <property type="entry name" value="Potassium Channel Kv1.1, Chain A"/>
    <property type="match status" value="1"/>
</dbReference>